<dbReference type="RefSeq" id="YP_009647068.1">
    <property type="nucleotide sequence ID" value="NC_042600.1"/>
</dbReference>
<dbReference type="Gene3D" id="3.30.1490.10">
    <property type="match status" value="1"/>
</dbReference>
<dbReference type="InterPro" id="IPR000630">
    <property type="entry name" value="Ribosomal_uS8"/>
</dbReference>
<dbReference type="FunFam" id="3.30.1490.10:FF:000001">
    <property type="entry name" value="30S ribosomal protein S8"/>
    <property type="match status" value="1"/>
</dbReference>
<dbReference type="GO" id="GO:1990904">
    <property type="term" value="C:ribonucleoprotein complex"/>
    <property type="evidence" value="ECO:0007669"/>
    <property type="project" value="UniProtKB-KW"/>
</dbReference>
<proteinExistence type="inferred from homology"/>
<dbReference type="SUPFAM" id="SSF56047">
    <property type="entry name" value="Ribosomal protein S8"/>
    <property type="match status" value="1"/>
</dbReference>
<name>A0A4D6C4T6_9CHLO</name>
<dbReference type="GeneID" id="40513446"/>
<dbReference type="GO" id="GO:0005840">
    <property type="term" value="C:ribosome"/>
    <property type="evidence" value="ECO:0007669"/>
    <property type="project" value="UniProtKB-KW"/>
</dbReference>
<dbReference type="EMBL" id="MK086005">
    <property type="protein sequence ID" value="QBX98722.1"/>
    <property type="molecule type" value="Genomic_DNA"/>
</dbReference>
<dbReference type="Pfam" id="PF00410">
    <property type="entry name" value="Ribosomal_S8"/>
    <property type="match status" value="1"/>
</dbReference>
<evidence type="ECO:0000313" key="4">
    <source>
        <dbReference type="EMBL" id="QBX98722.1"/>
    </source>
</evidence>
<evidence type="ECO:0000256" key="1">
    <source>
        <dbReference type="ARBA" id="ARBA00006471"/>
    </source>
</evidence>
<sequence>MNIYSDFYSRVQGAQRRGDLSVTLPWTHKTWRLGLLLKRLKFIENVECVENPKNGLPTLIVHLIDRGFSHLRQISKPSRKVFKKSKEMKAFRKDFGFYILSTPLGLLSCQEANALGVGGELLCEIY</sequence>
<evidence type="ECO:0000256" key="3">
    <source>
        <dbReference type="ARBA" id="ARBA00023274"/>
    </source>
</evidence>
<dbReference type="GO" id="GO:0006412">
    <property type="term" value="P:translation"/>
    <property type="evidence" value="ECO:0007669"/>
    <property type="project" value="InterPro"/>
</dbReference>
<reference evidence="4" key="1">
    <citation type="journal article" date="2019" name="Genome Biol. Evol.">
        <title>Tracing the Evolution of the Plastome and Mitogenome in the Chloropicophyceae Uncovered Convergent tRNA Gene Losses and a Variant Plastid Genetic Code.</title>
        <authorList>
            <person name="Turmel M."/>
            <person name="Dos Santos A.L."/>
            <person name="Otis C."/>
            <person name="Sergerie R."/>
            <person name="Lemieux C."/>
        </authorList>
    </citation>
    <scope>NUCLEOTIDE SEQUENCE</scope>
</reference>
<dbReference type="GO" id="GO:0005737">
    <property type="term" value="C:cytoplasm"/>
    <property type="evidence" value="ECO:0007669"/>
    <property type="project" value="UniProtKB-ARBA"/>
</dbReference>
<organism evidence="4">
    <name type="scientific">Chloropicon mariensis</name>
    <dbReference type="NCBI Taxonomy" id="1606511"/>
    <lineage>
        <taxon>Eukaryota</taxon>
        <taxon>Viridiplantae</taxon>
        <taxon>Chlorophyta</taxon>
        <taxon>Chloropicophyceae</taxon>
        <taxon>Chloropicales</taxon>
        <taxon>Chloropicaceae</taxon>
        <taxon>Chloropicon</taxon>
    </lineage>
</organism>
<evidence type="ECO:0000256" key="2">
    <source>
        <dbReference type="ARBA" id="ARBA00022980"/>
    </source>
</evidence>
<keyword evidence="3" id="KW-0687">Ribonucleoprotein</keyword>
<geneLocation type="mitochondrion" evidence="4"/>
<gene>
    <name evidence="4" type="primary">rps8</name>
</gene>
<dbReference type="InterPro" id="IPR035987">
    <property type="entry name" value="Ribosomal_uS8_sf"/>
</dbReference>
<dbReference type="GO" id="GO:0003735">
    <property type="term" value="F:structural constituent of ribosome"/>
    <property type="evidence" value="ECO:0007669"/>
    <property type="project" value="InterPro"/>
</dbReference>
<keyword evidence="2 4" id="KW-0689">Ribosomal protein</keyword>
<keyword evidence="4" id="KW-0496">Mitochondrion</keyword>
<dbReference type="AlphaFoldDB" id="A0A4D6C4T6"/>
<accession>A0A4D6C4T6</accession>
<comment type="similarity">
    <text evidence="1">Belongs to the universal ribosomal protein uS8 family.</text>
</comment>
<protein>
    <submittedName>
        <fullName evidence="4">Ribosomal protein S8</fullName>
    </submittedName>
</protein>